<dbReference type="OrthoDB" id="668782at2"/>
<evidence type="ECO:0000313" key="4">
    <source>
        <dbReference type="Proteomes" id="UP000291144"/>
    </source>
</evidence>
<dbReference type="Gene3D" id="3.30.70.1060">
    <property type="entry name" value="Dimeric alpha+beta barrel"/>
    <property type="match status" value="1"/>
</dbReference>
<evidence type="ECO:0000313" key="3">
    <source>
        <dbReference type="EMBL" id="TCC61211.1"/>
    </source>
</evidence>
<comment type="similarity">
    <text evidence="1">Belongs to the YciI family.</text>
</comment>
<dbReference type="Pfam" id="PF03795">
    <property type="entry name" value="YCII"/>
    <property type="match status" value="1"/>
</dbReference>
<dbReference type="EMBL" id="SJKB01000005">
    <property type="protein sequence ID" value="TCC61211.1"/>
    <property type="molecule type" value="Genomic_DNA"/>
</dbReference>
<sequence>MKYIMLIYQGGALEQQAALSEDEQKQVYADYQGINETPGVTPGLPMGRPENATTVRVEAGKTLTTDGPFVGMKESVGSWFILEADNLDAAIEIAARVPAARYGGAVEIRPSEVYW</sequence>
<feature type="domain" description="YCII-related" evidence="2">
    <location>
        <begin position="1"/>
        <end position="109"/>
    </location>
</feature>
<gene>
    <name evidence="3" type="ORF">E0H73_18380</name>
</gene>
<proteinExistence type="inferred from homology"/>
<protein>
    <recommendedName>
        <fullName evidence="2">YCII-related domain-containing protein</fullName>
    </recommendedName>
</protein>
<dbReference type="SUPFAM" id="SSF54909">
    <property type="entry name" value="Dimeric alpha+beta barrel"/>
    <property type="match status" value="1"/>
</dbReference>
<dbReference type="PANTHER" id="PTHR35174">
    <property type="entry name" value="BLL7171 PROTEIN-RELATED"/>
    <property type="match status" value="1"/>
</dbReference>
<dbReference type="RefSeq" id="WP_131357479.1">
    <property type="nucleotide sequence ID" value="NZ_SJKB01000005.1"/>
</dbReference>
<comment type="caution">
    <text evidence="3">The sequence shown here is derived from an EMBL/GenBank/DDBJ whole genome shotgun (WGS) entry which is preliminary data.</text>
</comment>
<dbReference type="PANTHER" id="PTHR35174:SF3">
    <property type="entry name" value="BLL7171 PROTEIN"/>
    <property type="match status" value="1"/>
</dbReference>
<evidence type="ECO:0000256" key="1">
    <source>
        <dbReference type="ARBA" id="ARBA00007689"/>
    </source>
</evidence>
<dbReference type="Proteomes" id="UP000291144">
    <property type="component" value="Unassembled WGS sequence"/>
</dbReference>
<dbReference type="AlphaFoldDB" id="A0A4R0KKL2"/>
<organism evidence="3 4">
    <name type="scientific">Kribbella pittospori</name>
    <dbReference type="NCBI Taxonomy" id="722689"/>
    <lineage>
        <taxon>Bacteria</taxon>
        <taxon>Bacillati</taxon>
        <taxon>Actinomycetota</taxon>
        <taxon>Actinomycetes</taxon>
        <taxon>Propionibacteriales</taxon>
        <taxon>Kribbellaceae</taxon>
        <taxon>Kribbella</taxon>
    </lineage>
</organism>
<dbReference type="InterPro" id="IPR005545">
    <property type="entry name" value="YCII"/>
</dbReference>
<dbReference type="InterPro" id="IPR011008">
    <property type="entry name" value="Dimeric_a/b-barrel"/>
</dbReference>
<evidence type="ECO:0000259" key="2">
    <source>
        <dbReference type="Pfam" id="PF03795"/>
    </source>
</evidence>
<keyword evidence="4" id="KW-1185">Reference proteome</keyword>
<reference evidence="3 4" key="1">
    <citation type="submission" date="2019-02" db="EMBL/GenBank/DDBJ databases">
        <title>Kribbella capetownensis sp. nov. and Kribbella speibonae sp. nov., isolated from soil.</title>
        <authorList>
            <person name="Curtis S.M."/>
            <person name="Norton I."/>
            <person name="Everest G.J."/>
            <person name="Meyers P.R."/>
        </authorList>
    </citation>
    <scope>NUCLEOTIDE SEQUENCE [LARGE SCALE GENOMIC DNA]</scope>
    <source>
        <strain evidence="3 4">NRRL B-24813</strain>
    </source>
</reference>
<accession>A0A4R0KKL2</accession>
<name>A0A4R0KKL2_9ACTN</name>